<accession>A0AAW9SAX5</accession>
<keyword evidence="3" id="KW-0051">Antiviral defense</keyword>
<evidence type="ECO:0000256" key="2">
    <source>
        <dbReference type="ARBA" id="ARBA00022884"/>
    </source>
</evidence>
<feature type="domain" description="CRISPR associated protein Cas6 C-terminal" evidence="4">
    <location>
        <begin position="102"/>
        <end position="217"/>
    </location>
</feature>
<dbReference type="Gene3D" id="3.30.70.1890">
    <property type="match status" value="1"/>
</dbReference>
<gene>
    <name evidence="5" type="primary">cas6</name>
    <name evidence="5" type="ORF">AAG747_09025</name>
</gene>
<dbReference type="EMBL" id="JBDKWZ010000004">
    <property type="protein sequence ID" value="MEN7548051.1"/>
    <property type="molecule type" value="Genomic_DNA"/>
</dbReference>
<dbReference type="Pfam" id="PF01881">
    <property type="entry name" value="Cas_Cas6_C"/>
    <property type="match status" value="1"/>
</dbReference>
<reference evidence="5 6" key="1">
    <citation type="submission" date="2024-04" db="EMBL/GenBank/DDBJ databases">
        <title>Novel genus in family Flammeovirgaceae.</title>
        <authorList>
            <person name="Nguyen T.H."/>
            <person name="Vuong T.Q."/>
            <person name="Le H."/>
            <person name="Kim S.-G."/>
        </authorList>
    </citation>
    <scope>NUCLEOTIDE SEQUENCE [LARGE SCALE GENOMIC DNA]</scope>
    <source>
        <strain evidence="5 6">JCM 23209</strain>
    </source>
</reference>
<dbReference type="InterPro" id="IPR049435">
    <property type="entry name" value="Cas_Cas6_C"/>
</dbReference>
<dbReference type="PANTHER" id="PTHR36984:SF1">
    <property type="entry name" value="CRISPR-ASSOCIATED ENDORIBONUCLEASE CAS6 1"/>
    <property type="match status" value="1"/>
</dbReference>
<dbReference type="CDD" id="cd21140">
    <property type="entry name" value="Cas6_I-like"/>
    <property type="match status" value="1"/>
</dbReference>
<keyword evidence="2" id="KW-0694">RNA-binding</keyword>
<dbReference type="InterPro" id="IPR010156">
    <property type="entry name" value="CRISPR-assoc_prot_Cas6"/>
</dbReference>
<dbReference type="GO" id="GO:0051607">
    <property type="term" value="P:defense response to virus"/>
    <property type="evidence" value="ECO:0007669"/>
    <property type="project" value="UniProtKB-KW"/>
</dbReference>
<keyword evidence="6" id="KW-1185">Reference proteome</keyword>
<name>A0AAW9SAX5_9BACT</name>
<dbReference type="GO" id="GO:0016788">
    <property type="term" value="F:hydrolase activity, acting on ester bonds"/>
    <property type="evidence" value="ECO:0007669"/>
    <property type="project" value="InterPro"/>
</dbReference>
<dbReference type="Gene3D" id="3.30.70.1900">
    <property type="match status" value="1"/>
</dbReference>
<dbReference type="PANTHER" id="PTHR36984">
    <property type="entry name" value="CRISPR-ASSOCIATED ENDORIBONUCLEASE CAS6 1"/>
    <property type="match status" value="1"/>
</dbReference>
<evidence type="ECO:0000313" key="6">
    <source>
        <dbReference type="Proteomes" id="UP001403385"/>
    </source>
</evidence>
<dbReference type="Proteomes" id="UP001403385">
    <property type="component" value="Unassembled WGS sequence"/>
</dbReference>
<sequence>MRIHLFLSSNSEPVPFNYQSVLTGVLHKWIGASNGVHDHLSLYSFSWLNAGKAIKKGLDFPNGSKWFISVHHAELLKQIIKGIQTDPLVNWGMEVREICIEEEPDFYEEACFQVASPVFVKRRIGDRIQFFYHHDQQVDTYLTETLQSKLKTAGLDSDGVEVKFDKDYSRPKIKAITYRGIQSKGSVCPVIVKGSSEQIAFAWNVGVGNSTGIGFGALV</sequence>
<dbReference type="RefSeq" id="WP_346820833.1">
    <property type="nucleotide sequence ID" value="NZ_JBDKWZ010000004.1"/>
</dbReference>
<evidence type="ECO:0000313" key="5">
    <source>
        <dbReference type="EMBL" id="MEN7548051.1"/>
    </source>
</evidence>
<organism evidence="5 6">
    <name type="scientific">Rapidithrix thailandica</name>
    <dbReference type="NCBI Taxonomy" id="413964"/>
    <lineage>
        <taxon>Bacteria</taxon>
        <taxon>Pseudomonadati</taxon>
        <taxon>Bacteroidota</taxon>
        <taxon>Cytophagia</taxon>
        <taxon>Cytophagales</taxon>
        <taxon>Flammeovirgaceae</taxon>
        <taxon>Rapidithrix</taxon>
    </lineage>
</organism>
<evidence type="ECO:0000256" key="1">
    <source>
        <dbReference type="ARBA" id="ARBA00005937"/>
    </source>
</evidence>
<evidence type="ECO:0000259" key="4">
    <source>
        <dbReference type="Pfam" id="PF01881"/>
    </source>
</evidence>
<comment type="caution">
    <text evidence="5">The sequence shown here is derived from an EMBL/GenBank/DDBJ whole genome shotgun (WGS) entry which is preliminary data.</text>
</comment>
<dbReference type="NCBIfam" id="TIGR01877">
    <property type="entry name" value="cas_cas6"/>
    <property type="match status" value="1"/>
</dbReference>
<dbReference type="AlphaFoldDB" id="A0AAW9SAX5"/>
<protein>
    <submittedName>
        <fullName evidence="5">CRISPR-associated endoribonuclease Cas6</fullName>
    </submittedName>
</protein>
<evidence type="ECO:0000256" key="3">
    <source>
        <dbReference type="ARBA" id="ARBA00023118"/>
    </source>
</evidence>
<proteinExistence type="inferred from homology"/>
<comment type="similarity">
    <text evidence="1">Belongs to the CRISPR-associated protein Cas6/Cse3/CasE family.</text>
</comment>
<dbReference type="GO" id="GO:0003723">
    <property type="term" value="F:RNA binding"/>
    <property type="evidence" value="ECO:0007669"/>
    <property type="project" value="UniProtKB-KW"/>
</dbReference>
<dbReference type="InterPro" id="IPR045747">
    <property type="entry name" value="CRISPR-assoc_prot_Cas6_N_sf"/>
</dbReference>